<dbReference type="EMBL" id="AP019822">
    <property type="protein sequence ID" value="BBM37184.1"/>
    <property type="molecule type" value="Genomic_DNA"/>
</dbReference>
<dbReference type="GO" id="GO:0030170">
    <property type="term" value="F:pyridoxal phosphate binding"/>
    <property type="evidence" value="ECO:0007669"/>
    <property type="project" value="InterPro"/>
</dbReference>
<dbReference type="RefSeq" id="WP_026738279.1">
    <property type="nucleotide sequence ID" value="NZ_AP019822.1"/>
</dbReference>
<dbReference type="KEGG" id="lgo:JCM16774_2143"/>
<keyword evidence="7" id="KW-0456">Lyase</keyword>
<dbReference type="Pfam" id="PF00155">
    <property type="entry name" value="Aminotran_1_2"/>
    <property type="match status" value="1"/>
</dbReference>
<comment type="function">
    <text evidence="2">Decarboxylates L-threonine-O-3-phosphate to yield (R)-1-amino-2-propanol O-2-phosphate, the precursor for the linkage between the nucleotide loop and the corrin ring in cobalamin.</text>
</comment>
<evidence type="ECO:0000256" key="7">
    <source>
        <dbReference type="ARBA" id="ARBA00023239"/>
    </source>
</evidence>
<evidence type="ECO:0000313" key="12">
    <source>
        <dbReference type="Proteomes" id="UP000321606"/>
    </source>
</evidence>
<name>A0A510JD78_9FUSO</name>
<dbReference type="EC" id="4.1.1.81" evidence="4"/>
<dbReference type="Gene3D" id="3.90.1150.10">
    <property type="entry name" value="Aspartate Aminotransferase, domain 1"/>
    <property type="match status" value="1"/>
</dbReference>
<dbReference type="OrthoDB" id="9813612at2"/>
<dbReference type="GO" id="GO:0009236">
    <property type="term" value="P:cobalamin biosynthetic process"/>
    <property type="evidence" value="ECO:0007669"/>
    <property type="project" value="UniProtKB-UniPathway"/>
</dbReference>
<comment type="cofactor">
    <cofactor evidence="1">
        <name>pyridoxal 5'-phosphate</name>
        <dbReference type="ChEBI" id="CHEBI:597326"/>
    </cofactor>
</comment>
<evidence type="ECO:0000313" key="11">
    <source>
        <dbReference type="EMBL" id="BBM37184.1"/>
    </source>
</evidence>
<dbReference type="InterPro" id="IPR015424">
    <property type="entry name" value="PyrdxlP-dep_Trfase"/>
</dbReference>
<evidence type="ECO:0000256" key="2">
    <source>
        <dbReference type="ARBA" id="ARBA00003444"/>
    </source>
</evidence>
<keyword evidence="6" id="KW-0663">Pyridoxal phosphate</keyword>
<evidence type="ECO:0000256" key="9">
    <source>
        <dbReference type="ARBA" id="ARBA00048531"/>
    </source>
</evidence>
<dbReference type="AlphaFoldDB" id="A0A510JD78"/>
<comment type="pathway">
    <text evidence="3">Cofactor biosynthesis; adenosylcobalamin biosynthesis.</text>
</comment>
<evidence type="ECO:0000256" key="8">
    <source>
        <dbReference type="ARBA" id="ARBA00029996"/>
    </source>
</evidence>
<keyword evidence="5" id="KW-0169">Cobalamin biosynthesis</keyword>
<dbReference type="GO" id="GO:0048472">
    <property type="term" value="F:threonine-phosphate decarboxylase activity"/>
    <property type="evidence" value="ECO:0007669"/>
    <property type="project" value="UniProtKB-EC"/>
</dbReference>
<proteinExistence type="predicted"/>
<dbReference type="STRING" id="714315.GCA_000516535_02138"/>
<dbReference type="NCBIfam" id="TIGR01140">
    <property type="entry name" value="L_thr_O3P_dcar"/>
    <property type="match status" value="1"/>
</dbReference>
<sequence>MDFHGGNIYKIFREKNIKEILDYSSNINPYGIPESLKKKIVKNTEILERYPDPDYVELREKIALLNKVDISNVIIGNGATEIIFLFMKVIKPEKVLIVSPTFGEYERALRASENKEIKIEYFELEEKDEFKLNIEKLKKELEKKYDLLVMCNPNNPTGKFMKLSETEEVLKECNKYETKLFVDEAFIEFLEDGYKESIINTGENKQNLFVTRAFTKFFAIPGLRLGYGIFFNKNLEKEIAEKKEPWSVNNIAEMAGITLLEDKEYIEKTLKWITEEKKYMYEKLREIQGIKPYETDVNFISVKINEDIYSTGLNVKKLREKMLEQGILIRDASNFKYLDDRFFRLAIKDRENNDKVLRVLSTFFLPFY</sequence>
<dbReference type="Proteomes" id="UP000321606">
    <property type="component" value="Chromosome"/>
</dbReference>
<evidence type="ECO:0000256" key="3">
    <source>
        <dbReference type="ARBA" id="ARBA00004953"/>
    </source>
</evidence>
<dbReference type="PANTHER" id="PTHR42885:SF1">
    <property type="entry name" value="THREONINE-PHOSPHATE DECARBOXYLASE"/>
    <property type="match status" value="1"/>
</dbReference>
<protein>
    <recommendedName>
        <fullName evidence="4">threonine-phosphate decarboxylase</fullName>
        <ecNumber evidence="4">4.1.1.81</ecNumber>
    </recommendedName>
    <alternativeName>
        <fullName evidence="8">L-threonine-O-3-phosphate decarboxylase</fullName>
    </alternativeName>
</protein>
<dbReference type="PANTHER" id="PTHR42885">
    <property type="entry name" value="HISTIDINOL-PHOSPHATE AMINOTRANSFERASE-RELATED"/>
    <property type="match status" value="1"/>
</dbReference>
<comment type="catalytic activity">
    <reaction evidence="9">
        <text>O-phospho-L-threonine + H(+) = (R)-1-aminopropan-2-yl phosphate + CO2</text>
        <dbReference type="Rhea" id="RHEA:11492"/>
        <dbReference type="ChEBI" id="CHEBI:15378"/>
        <dbReference type="ChEBI" id="CHEBI:16526"/>
        <dbReference type="ChEBI" id="CHEBI:58563"/>
        <dbReference type="ChEBI" id="CHEBI:58675"/>
        <dbReference type="EC" id="4.1.1.81"/>
    </reaction>
</comment>
<evidence type="ECO:0000256" key="1">
    <source>
        <dbReference type="ARBA" id="ARBA00001933"/>
    </source>
</evidence>
<dbReference type="CDD" id="cd00609">
    <property type="entry name" value="AAT_like"/>
    <property type="match status" value="1"/>
</dbReference>
<evidence type="ECO:0000256" key="4">
    <source>
        <dbReference type="ARBA" id="ARBA00012285"/>
    </source>
</evidence>
<gene>
    <name evidence="11" type="ORF">JCM16774_2143</name>
</gene>
<dbReference type="InterPro" id="IPR004839">
    <property type="entry name" value="Aminotransferase_I/II_large"/>
</dbReference>
<evidence type="ECO:0000256" key="6">
    <source>
        <dbReference type="ARBA" id="ARBA00022898"/>
    </source>
</evidence>
<organism evidence="11 12">
    <name type="scientific">Pseudoleptotrichia goodfellowii</name>
    <dbReference type="NCBI Taxonomy" id="157692"/>
    <lineage>
        <taxon>Bacteria</taxon>
        <taxon>Fusobacteriati</taxon>
        <taxon>Fusobacteriota</taxon>
        <taxon>Fusobacteriia</taxon>
        <taxon>Fusobacteriales</taxon>
        <taxon>Leptotrichiaceae</taxon>
        <taxon>Pseudoleptotrichia</taxon>
    </lineage>
</organism>
<dbReference type="InterPro" id="IPR015422">
    <property type="entry name" value="PyrdxlP-dep_Trfase_small"/>
</dbReference>
<accession>A0A510JD78</accession>
<evidence type="ECO:0000259" key="10">
    <source>
        <dbReference type="Pfam" id="PF00155"/>
    </source>
</evidence>
<dbReference type="SUPFAM" id="SSF53383">
    <property type="entry name" value="PLP-dependent transferases"/>
    <property type="match status" value="1"/>
</dbReference>
<dbReference type="InterPro" id="IPR015421">
    <property type="entry name" value="PyrdxlP-dep_Trfase_major"/>
</dbReference>
<dbReference type="UniPathway" id="UPA00148"/>
<reference evidence="11 12" key="1">
    <citation type="submission" date="2019-07" db="EMBL/GenBank/DDBJ databases">
        <title>Complete Genome Sequence of Leptotrichia goodfellowii Strain JCM 16774.</title>
        <authorList>
            <person name="Watanabe S."/>
            <person name="Cui L."/>
        </authorList>
    </citation>
    <scope>NUCLEOTIDE SEQUENCE [LARGE SCALE GENOMIC DNA]</scope>
    <source>
        <strain evidence="11 12">JCM16774</strain>
    </source>
</reference>
<feature type="domain" description="Aminotransferase class I/classII large" evidence="10">
    <location>
        <begin position="19"/>
        <end position="359"/>
    </location>
</feature>
<dbReference type="InterPro" id="IPR005860">
    <property type="entry name" value="CobD"/>
</dbReference>
<evidence type="ECO:0000256" key="5">
    <source>
        <dbReference type="ARBA" id="ARBA00022573"/>
    </source>
</evidence>
<dbReference type="Gene3D" id="3.40.640.10">
    <property type="entry name" value="Type I PLP-dependent aspartate aminotransferase-like (Major domain)"/>
    <property type="match status" value="1"/>
</dbReference>